<dbReference type="InterPro" id="IPR022655">
    <property type="entry name" value="DUF1553"/>
</dbReference>
<dbReference type="Pfam" id="PF07583">
    <property type="entry name" value="PSCyt2"/>
    <property type="match status" value="1"/>
</dbReference>
<comment type="caution">
    <text evidence="4">The sequence shown here is derived from an EMBL/GenBank/DDBJ whole genome shotgun (WGS) entry which is preliminary data.</text>
</comment>
<organism evidence="4 5">
    <name type="scientific">Bremerella cremea</name>
    <dbReference type="NCBI Taxonomy" id="1031537"/>
    <lineage>
        <taxon>Bacteria</taxon>
        <taxon>Pseudomonadati</taxon>
        <taxon>Planctomycetota</taxon>
        <taxon>Planctomycetia</taxon>
        <taxon>Pirellulales</taxon>
        <taxon>Pirellulaceae</taxon>
        <taxon>Bremerella</taxon>
    </lineage>
</organism>
<proteinExistence type="predicted"/>
<sequence length="1132" mass="127496">MTNFASLPIRYLKSLAVASIATVLFWPYPARLAAESPNDSQDQAIEFFEKKIRPLLANNCYECHGPKTQWAGLRMDAREFAFEGGDSGAAIVPGKSGESLLIERISSDDEFEQMPPESSGKRLSPSEIALLRQWIDAGAVWPKSNLPNLDDEARRNHWAFQPIASPPPPTVQDTAWPRNEIDRFILHKLEQAGLAPSPPADRRTLIRRATFDLTGLPPTPAEVDAFVASSDPNAYEQLIDRLLASPAYGEHWARHWLDVARYSDTKGYVYGREEKNFVNSTHYRDWVIEAFNQDMPYDQFVRLQLAADQVAPGDRQAAAAMGFLTLGRRFLGVEPDIIDDRIDVVTRGLLGLTVGCARCHDHKFDPIPTADYYSLYGVFQNSAEETVPIFDASPDSPVESELIDRRKKLHDGLRATRQEFADLARSRVGDYLQAQFELEKFPQQAFSQILTKEDLLPTTVWRWQRYLNNAQRLENPAFTVWHALATLPTNDFAAQAAQELAKLRASETPINPLVDQAFAEPPHSREELVARYAELFREITRKWDEQVKIAAEMGSAAPERFENRDEEALRQILYGLGSPCIIPDLDFINIEFDVDTNTCVQMWSLQSAFDQWILANSDVIPHAVRLVDKPTIVTPRILRRGNANNPGDEVPLRFLEILSSEDRQPFERGSGRRELATAIASSDNPLTARVWVNRVWMHHFDQGIVATPSDFGTRADAPTHPELLDWLARTLMDNGWSTKQLHRQIMLSATYQQASTGPVNEEAYAQASQTDPENRLLWRKPPQRLSFEQFRDASLAVAGQLNRRAGGKADPLFQATEEEARRTIYCRIDRESLPTILQTFDFANPDLHTPMRSETTVPQQALFGLNHDFLANRARALASQAEEQTSTPEEAIAFLFRQILQRAPSSHEQSAVLQFVQTAKDPPEASQKQSLAAAWSYGYGEIDPQSGTLSNFTPLPFFTGEAWQGGTSWPDAQIGWAQINAEGGHPGDDLRHAIVRRWTAPADGAYSIHSSVNHSAPVADGIRCWVLSSRGEVLRQELVHNTTREINISSIQLLEGEWIDFVVDIREILNSDEHLWSPQITALPPTSVAHNDALLPHWDATRDFTGQQDHQLDVWEQLAHVLLLSNEFLFVD</sequence>
<feature type="domain" description="Cytochrome C Planctomycete-type" evidence="3">
    <location>
        <begin position="60"/>
        <end position="117"/>
    </location>
</feature>
<accession>A0A368KUN2</accession>
<dbReference type="RefSeq" id="WP_114367165.1">
    <property type="nucleotide sequence ID" value="NZ_QPEX01000010.1"/>
</dbReference>
<dbReference type="EMBL" id="QPEX01000010">
    <property type="protein sequence ID" value="RCS54098.1"/>
    <property type="molecule type" value="Genomic_DNA"/>
</dbReference>
<dbReference type="Pfam" id="PF07635">
    <property type="entry name" value="PSCyt1"/>
    <property type="match status" value="1"/>
</dbReference>
<feature type="domain" description="DUF1549" evidence="1">
    <location>
        <begin position="180"/>
        <end position="382"/>
    </location>
</feature>
<dbReference type="Pfam" id="PF07587">
    <property type="entry name" value="PSD1"/>
    <property type="match status" value="1"/>
</dbReference>
<evidence type="ECO:0000259" key="1">
    <source>
        <dbReference type="Pfam" id="PF07583"/>
    </source>
</evidence>
<dbReference type="PANTHER" id="PTHR35889:SF3">
    <property type="entry name" value="F-BOX DOMAIN-CONTAINING PROTEIN"/>
    <property type="match status" value="1"/>
</dbReference>
<protein>
    <submittedName>
        <fullName evidence="4">DUF1549 domain-containing protein</fullName>
    </submittedName>
</protein>
<evidence type="ECO:0000259" key="3">
    <source>
        <dbReference type="Pfam" id="PF07635"/>
    </source>
</evidence>
<gene>
    <name evidence="4" type="ORF">DTL42_02805</name>
</gene>
<feature type="domain" description="DUF1553" evidence="2">
    <location>
        <begin position="671"/>
        <end position="915"/>
    </location>
</feature>
<dbReference type="OrthoDB" id="127107at2"/>
<dbReference type="InterPro" id="IPR011429">
    <property type="entry name" value="Cyt_c_Planctomycete-type"/>
</dbReference>
<evidence type="ECO:0000259" key="2">
    <source>
        <dbReference type="Pfam" id="PF07587"/>
    </source>
</evidence>
<evidence type="ECO:0000313" key="4">
    <source>
        <dbReference type="EMBL" id="RCS54098.1"/>
    </source>
</evidence>
<dbReference type="InterPro" id="IPR011444">
    <property type="entry name" value="DUF1549"/>
</dbReference>
<dbReference type="Proteomes" id="UP000253562">
    <property type="component" value="Unassembled WGS sequence"/>
</dbReference>
<name>A0A368KUN2_9BACT</name>
<evidence type="ECO:0000313" key="5">
    <source>
        <dbReference type="Proteomes" id="UP000253562"/>
    </source>
</evidence>
<dbReference type="PANTHER" id="PTHR35889">
    <property type="entry name" value="CYCLOINULO-OLIGOSACCHARIDE FRUCTANOTRANSFERASE-RELATED"/>
    <property type="match status" value="1"/>
</dbReference>
<reference evidence="4 5" key="1">
    <citation type="submission" date="2018-07" db="EMBL/GenBank/DDBJ databases">
        <title>Comparative genomes isolates from brazilian mangrove.</title>
        <authorList>
            <person name="De Araujo J.E."/>
            <person name="Taketani R.G."/>
            <person name="Silva M.C.P."/>
            <person name="Lourenco M.V."/>
            <person name="Oliveira V.M."/>
            <person name="Andreote F.D."/>
        </authorList>
    </citation>
    <scope>NUCLEOTIDE SEQUENCE [LARGE SCALE GENOMIC DNA]</scope>
    <source>
        <strain evidence="4 5">HEX PRIS-MGV</strain>
    </source>
</reference>
<dbReference type="AlphaFoldDB" id="A0A368KUN2"/>